<dbReference type="Proteomes" id="UP001055025">
    <property type="component" value="Unassembled WGS sequence"/>
</dbReference>
<gene>
    <name evidence="3" type="ORF">ATOP_18450</name>
</gene>
<dbReference type="RefSeq" id="WP_265591090.1">
    <property type="nucleotide sequence ID" value="NZ_BQKC01000002.1"/>
</dbReference>
<evidence type="ECO:0000313" key="4">
    <source>
        <dbReference type="Proteomes" id="UP001055025"/>
    </source>
</evidence>
<organism evidence="3 4">
    <name type="scientific">Granulimonas faecalis</name>
    <dbReference type="NCBI Taxonomy" id="2894155"/>
    <lineage>
        <taxon>Bacteria</taxon>
        <taxon>Bacillati</taxon>
        <taxon>Actinomycetota</taxon>
        <taxon>Coriobacteriia</taxon>
        <taxon>Coriobacteriales</taxon>
        <taxon>Kribbibacteriaceae</taxon>
        <taxon>Granulimonas</taxon>
    </lineage>
</organism>
<sequence>MSKDQYIVSLKNLLIDSYGETVDEFFSTIGTEKTRLVELNSLQRDGDYFLTADGAAEIKKIHRFPYPFKLVQEQLDLKYTTALQFIKRPINNGHWVKWSFMSFGRESIYLDAVARDSLIGHFGPDDEAEDVDFVSVSSGLDGDGAEPAKEAGPTGGDLGDTGQPGAQDGGRAFSSQPARDYLPELIQELRDRIKEKDDEIASLKQELGDERKRGEENLRFSQNEVRYLHDRIERYAICFGQIKSVVDDIGAAPLTTRLLPARFHALIESSKQKVLDENPTYEVDETSRTE</sequence>
<evidence type="ECO:0000313" key="3">
    <source>
        <dbReference type="EMBL" id="GJM56190.1"/>
    </source>
</evidence>
<feature type="region of interest" description="Disordered" evidence="2">
    <location>
        <begin position="136"/>
        <end position="177"/>
    </location>
</feature>
<feature type="coiled-coil region" evidence="1">
    <location>
        <begin position="186"/>
        <end position="224"/>
    </location>
</feature>
<evidence type="ECO:0000256" key="1">
    <source>
        <dbReference type="SAM" id="Coils"/>
    </source>
</evidence>
<name>A0AAV5B9E8_9ACTN</name>
<accession>A0AAV5B9E8</accession>
<protein>
    <submittedName>
        <fullName evidence="3">Uncharacterized protein</fullName>
    </submittedName>
</protein>
<comment type="caution">
    <text evidence="3">The sequence shown here is derived from an EMBL/GenBank/DDBJ whole genome shotgun (WGS) entry which is preliminary data.</text>
</comment>
<proteinExistence type="predicted"/>
<reference evidence="3" key="1">
    <citation type="journal article" date="2022" name="Int. J. Syst. Evol. Microbiol.">
        <title>Granulimonas faecalis gen. nov., sp. nov., and Leptogranulimonas caecicola gen. nov., sp. nov., novel lactate-producing Atopobiaceae bacteria isolated from mouse intestines, and an emended description of the family Atopobiaceae.</title>
        <authorList>
            <person name="Morinaga K."/>
            <person name="Kusada H."/>
            <person name="Sakamoto S."/>
            <person name="Murakami T."/>
            <person name="Toyoda A."/>
            <person name="Mori H."/>
            <person name="Meng X.Y."/>
            <person name="Takashino M."/>
            <person name="Murotomi K."/>
            <person name="Tamaki H."/>
        </authorList>
    </citation>
    <scope>NUCLEOTIDE SEQUENCE</scope>
    <source>
        <strain evidence="3">OPF53</strain>
    </source>
</reference>
<dbReference type="EMBL" id="BQKC01000002">
    <property type="protein sequence ID" value="GJM56190.1"/>
    <property type="molecule type" value="Genomic_DNA"/>
</dbReference>
<keyword evidence="4" id="KW-1185">Reference proteome</keyword>
<dbReference type="AlphaFoldDB" id="A0AAV5B9E8"/>
<keyword evidence="1" id="KW-0175">Coiled coil</keyword>
<evidence type="ECO:0000256" key="2">
    <source>
        <dbReference type="SAM" id="MobiDB-lite"/>
    </source>
</evidence>